<dbReference type="InterPro" id="IPR004839">
    <property type="entry name" value="Aminotransferase_I/II_large"/>
</dbReference>
<dbReference type="InterPro" id="IPR015421">
    <property type="entry name" value="PyrdxlP-dep_Trfase_major"/>
</dbReference>
<evidence type="ECO:0000256" key="9">
    <source>
        <dbReference type="ARBA" id="ARBA00023102"/>
    </source>
</evidence>
<gene>
    <name evidence="11" type="primary">hisC</name>
    <name evidence="13" type="ORF">SAMN02745220_03105</name>
</gene>
<evidence type="ECO:0000256" key="2">
    <source>
        <dbReference type="ARBA" id="ARBA00005011"/>
    </source>
</evidence>
<evidence type="ECO:0000256" key="3">
    <source>
        <dbReference type="ARBA" id="ARBA00007970"/>
    </source>
</evidence>
<dbReference type="Pfam" id="PF00155">
    <property type="entry name" value="Aminotran_1_2"/>
    <property type="match status" value="1"/>
</dbReference>
<evidence type="ECO:0000256" key="10">
    <source>
        <dbReference type="ARBA" id="ARBA00047481"/>
    </source>
</evidence>
<evidence type="ECO:0000259" key="12">
    <source>
        <dbReference type="Pfam" id="PF00155"/>
    </source>
</evidence>
<evidence type="ECO:0000256" key="8">
    <source>
        <dbReference type="ARBA" id="ARBA00022898"/>
    </source>
</evidence>
<dbReference type="HAMAP" id="MF_01023">
    <property type="entry name" value="HisC_aminotrans_2"/>
    <property type="match status" value="1"/>
</dbReference>
<keyword evidence="9 11" id="KW-0368">Histidine biosynthesis</keyword>
<organism evidence="13 14">
    <name type="scientific">Desulfopila aestuarii DSM 18488</name>
    <dbReference type="NCBI Taxonomy" id="1121416"/>
    <lineage>
        <taxon>Bacteria</taxon>
        <taxon>Pseudomonadati</taxon>
        <taxon>Thermodesulfobacteriota</taxon>
        <taxon>Desulfobulbia</taxon>
        <taxon>Desulfobulbales</taxon>
        <taxon>Desulfocapsaceae</taxon>
        <taxon>Desulfopila</taxon>
    </lineage>
</organism>
<comment type="pathway">
    <text evidence="2 11">Amino-acid biosynthesis; L-histidine biosynthesis; L-histidine from 5-phospho-alpha-D-ribose 1-diphosphate: step 7/9.</text>
</comment>
<evidence type="ECO:0000256" key="5">
    <source>
        <dbReference type="ARBA" id="ARBA00022576"/>
    </source>
</evidence>
<keyword evidence="8 11" id="KW-0663">Pyridoxal phosphate</keyword>
<dbReference type="EMBL" id="FRFE01000015">
    <property type="protein sequence ID" value="SHO49810.1"/>
    <property type="molecule type" value="Genomic_DNA"/>
</dbReference>
<dbReference type="PANTHER" id="PTHR42885">
    <property type="entry name" value="HISTIDINOL-PHOSPHATE AMINOTRANSFERASE-RELATED"/>
    <property type="match status" value="1"/>
</dbReference>
<dbReference type="NCBIfam" id="TIGR01141">
    <property type="entry name" value="hisC"/>
    <property type="match status" value="1"/>
</dbReference>
<dbReference type="PANTHER" id="PTHR42885:SF2">
    <property type="entry name" value="HISTIDINOL-PHOSPHATE AMINOTRANSFERASE"/>
    <property type="match status" value="1"/>
</dbReference>
<dbReference type="EC" id="2.6.1.9" evidence="11"/>
<keyword evidence="6 11" id="KW-0028">Amino-acid biosynthesis</keyword>
<evidence type="ECO:0000313" key="13">
    <source>
        <dbReference type="EMBL" id="SHO49810.1"/>
    </source>
</evidence>
<evidence type="ECO:0000256" key="1">
    <source>
        <dbReference type="ARBA" id="ARBA00001933"/>
    </source>
</evidence>
<comment type="catalytic activity">
    <reaction evidence="10 11">
        <text>L-histidinol phosphate + 2-oxoglutarate = 3-(imidazol-4-yl)-2-oxopropyl phosphate + L-glutamate</text>
        <dbReference type="Rhea" id="RHEA:23744"/>
        <dbReference type="ChEBI" id="CHEBI:16810"/>
        <dbReference type="ChEBI" id="CHEBI:29985"/>
        <dbReference type="ChEBI" id="CHEBI:57766"/>
        <dbReference type="ChEBI" id="CHEBI:57980"/>
        <dbReference type="EC" id="2.6.1.9"/>
    </reaction>
</comment>
<dbReference type="Gene3D" id="3.90.1150.10">
    <property type="entry name" value="Aspartate Aminotransferase, domain 1"/>
    <property type="match status" value="1"/>
</dbReference>
<dbReference type="InterPro" id="IPR015424">
    <property type="entry name" value="PyrdxlP-dep_Trfase"/>
</dbReference>
<evidence type="ECO:0000256" key="4">
    <source>
        <dbReference type="ARBA" id="ARBA00011738"/>
    </source>
</evidence>
<accession>A0A1M7YAY6</accession>
<evidence type="ECO:0000313" key="14">
    <source>
        <dbReference type="Proteomes" id="UP000184603"/>
    </source>
</evidence>
<name>A0A1M7YAY6_9BACT</name>
<comment type="similarity">
    <text evidence="3 11">Belongs to the class-II pyridoxal-phosphate-dependent aminotransferase family. Histidinol-phosphate aminotransferase subfamily.</text>
</comment>
<feature type="modified residue" description="N6-(pyridoxal phosphate)lysine" evidence="11">
    <location>
        <position position="222"/>
    </location>
</feature>
<evidence type="ECO:0000256" key="7">
    <source>
        <dbReference type="ARBA" id="ARBA00022679"/>
    </source>
</evidence>
<keyword evidence="14" id="KW-1185">Reference proteome</keyword>
<protein>
    <recommendedName>
        <fullName evidence="11">Histidinol-phosphate aminotransferase</fullName>
        <ecNumber evidence="11">2.6.1.9</ecNumber>
    </recommendedName>
    <alternativeName>
        <fullName evidence="11">Imidazole acetol-phosphate transaminase</fullName>
    </alternativeName>
</protein>
<dbReference type="RefSeq" id="WP_073614565.1">
    <property type="nucleotide sequence ID" value="NZ_FRFE01000015.1"/>
</dbReference>
<dbReference type="SUPFAM" id="SSF53383">
    <property type="entry name" value="PLP-dependent transferases"/>
    <property type="match status" value="1"/>
</dbReference>
<dbReference type="Gene3D" id="3.40.640.10">
    <property type="entry name" value="Type I PLP-dependent aspartate aminotransferase-like (Major domain)"/>
    <property type="match status" value="1"/>
</dbReference>
<dbReference type="OrthoDB" id="9813612at2"/>
<dbReference type="InterPro" id="IPR015422">
    <property type="entry name" value="PyrdxlP-dep_Trfase_small"/>
</dbReference>
<evidence type="ECO:0000256" key="6">
    <source>
        <dbReference type="ARBA" id="ARBA00022605"/>
    </source>
</evidence>
<comment type="cofactor">
    <cofactor evidence="1 11">
        <name>pyridoxal 5'-phosphate</name>
        <dbReference type="ChEBI" id="CHEBI:597326"/>
    </cofactor>
</comment>
<keyword evidence="7 11" id="KW-0808">Transferase</keyword>
<dbReference type="GO" id="GO:0030170">
    <property type="term" value="F:pyridoxal phosphate binding"/>
    <property type="evidence" value="ECO:0007669"/>
    <property type="project" value="InterPro"/>
</dbReference>
<evidence type="ECO:0000256" key="11">
    <source>
        <dbReference type="HAMAP-Rule" id="MF_01023"/>
    </source>
</evidence>
<dbReference type="GO" id="GO:0000105">
    <property type="term" value="P:L-histidine biosynthetic process"/>
    <property type="evidence" value="ECO:0007669"/>
    <property type="project" value="UniProtKB-UniRule"/>
</dbReference>
<dbReference type="Proteomes" id="UP000184603">
    <property type="component" value="Unassembled WGS sequence"/>
</dbReference>
<sequence length="364" mass="40801">MDSVDSLFRDGVMAMATYSPIEPPDQIAKRLGLPEAQIIKLDANENPYGVAPEVLAELGRAKYLSIYPDPAQKAIREDIAGYVGCLPENIVAGAGADELIDLICRLVLNPGDKVLTFTPTFSYYKHVVELNGGVLVDVHREEDYSINVEKLDAIDLAGIKAVLLCSPNNPPGNMLEREVLDYFLAKEMLVVVDEAYYEFSRTTFADLIGKHNNLIVLRTFSKCFGLAGLRVGYGIMSEILQEAIMKIKPPYSVNMAAEVALRVCVQKKELFATQVDRMIATRDRVLEILRGRDDLEVYPSHSNFILFRLKKANAKNMRDELEKKGILLRYFNTPQLQNHLRVSVGTDAQMDLFIKTFFTMLDNG</sequence>
<dbReference type="UniPathway" id="UPA00031">
    <property type="reaction ID" value="UER00012"/>
</dbReference>
<reference evidence="13 14" key="1">
    <citation type="submission" date="2016-12" db="EMBL/GenBank/DDBJ databases">
        <authorList>
            <person name="Song W.-J."/>
            <person name="Kurnit D.M."/>
        </authorList>
    </citation>
    <scope>NUCLEOTIDE SEQUENCE [LARGE SCALE GENOMIC DNA]</scope>
    <source>
        <strain evidence="13 14">DSM 18488</strain>
    </source>
</reference>
<dbReference type="STRING" id="1121416.SAMN02745220_03105"/>
<keyword evidence="5 11" id="KW-0032">Aminotransferase</keyword>
<comment type="subunit">
    <text evidence="4 11">Homodimer.</text>
</comment>
<dbReference type="InterPro" id="IPR005861">
    <property type="entry name" value="HisP_aminotrans"/>
</dbReference>
<dbReference type="GO" id="GO:0004400">
    <property type="term" value="F:histidinol-phosphate transaminase activity"/>
    <property type="evidence" value="ECO:0007669"/>
    <property type="project" value="UniProtKB-UniRule"/>
</dbReference>
<feature type="domain" description="Aminotransferase class I/classII large" evidence="12">
    <location>
        <begin position="37"/>
        <end position="355"/>
    </location>
</feature>
<dbReference type="AlphaFoldDB" id="A0A1M7YAY6"/>
<dbReference type="CDD" id="cd00609">
    <property type="entry name" value="AAT_like"/>
    <property type="match status" value="1"/>
</dbReference>
<proteinExistence type="inferred from homology"/>